<dbReference type="AlphaFoldDB" id="A0A1H7VF92"/>
<evidence type="ECO:0000256" key="1">
    <source>
        <dbReference type="ARBA" id="ARBA00004613"/>
    </source>
</evidence>
<proteinExistence type="predicted"/>
<name>A0A1H7VF92_9BACT</name>
<dbReference type="PROSITE" id="PS00330">
    <property type="entry name" value="HEMOLYSIN_CALCIUM"/>
    <property type="match status" value="4"/>
</dbReference>
<dbReference type="InterPro" id="IPR011049">
    <property type="entry name" value="Serralysin-like_metalloprot_C"/>
</dbReference>
<evidence type="ECO:0000256" key="2">
    <source>
        <dbReference type="ARBA" id="ARBA00022525"/>
    </source>
</evidence>
<dbReference type="OrthoDB" id="5454111at2"/>
<dbReference type="InterPro" id="IPR018511">
    <property type="entry name" value="Hemolysin-typ_Ca-bd_CS"/>
</dbReference>
<keyword evidence="4" id="KW-1185">Reference proteome</keyword>
<dbReference type="PRINTS" id="PR00313">
    <property type="entry name" value="CABNDNGRPT"/>
</dbReference>
<dbReference type="Gene3D" id="2.150.10.10">
    <property type="entry name" value="Serralysin-like metalloprotease, C-terminal"/>
    <property type="match status" value="3"/>
</dbReference>
<sequence length="520" mass="53889">MANLTVYVPTDMRDDLLPDYDPYDADLTTAKITSYRDDDYKDKTVFYGSFQIWDEDVIGGTITGIEHYWDGGIKQFTFNNFNLDVNQAETTEDKDLLKYNDTITGSYGADYLMSFAGNDTLNGGTGSDTMVGGTGNDTYIVDNAGDVVVEASGAGTDRVNAYINYVLGANVENLYLYGTATKGTGNALNNIIDGNASANTLSGLAGSDTLNGYAGNDTLNGGTGNDTMFGGRGNDLYYVDSTGDKVYETTTTTSTINAGGVDTVYSSLAAYTLGLYVENGRILSSGAANLTGNSLANTLYAGAGNNVLNGSTGTDTVSYTYAGSAVKVSLAVSTAQATGGSGSDTLSGFERLIGSNYNDNLTGNNTNNNLSGLNGNDILSGLGGNDILYGDAGNDRLNGGLGNDKLTGGAGADYFDFRTALNATTNKDTITDFSVADDTIRLENSIMTGLGTATGVLAVGAFHSGTVNIATQADDRIIYNTSTGALFYDADGTGATAAVQIAVIGSTSHPALTNADFMVI</sequence>
<dbReference type="EMBL" id="FOBS01000003">
    <property type="protein sequence ID" value="SEM07518.1"/>
    <property type="molecule type" value="Genomic_DNA"/>
</dbReference>
<dbReference type="InterPro" id="IPR050557">
    <property type="entry name" value="RTX_toxin/Mannuronan_C5-epim"/>
</dbReference>
<evidence type="ECO:0000313" key="4">
    <source>
        <dbReference type="Proteomes" id="UP000198744"/>
    </source>
</evidence>
<dbReference type="Proteomes" id="UP000198744">
    <property type="component" value="Unassembled WGS sequence"/>
</dbReference>
<accession>A0A1H7VF92</accession>
<dbReference type="SUPFAM" id="SSF51120">
    <property type="entry name" value="beta-Roll"/>
    <property type="match status" value="2"/>
</dbReference>
<dbReference type="PANTHER" id="PTHR38340:SF1">
    <property type="entry name" value="S-LAYER PROTEIN"/>
    <property type="match status" value="1"/>
</dbReference>
<dbReference type="InterPro" id="IPR001343">
    <property type="entry name" value="Hemolysn_Ca-bd"/>
</dbReference>
<gene>
    <name evidence="3" type="ORF">SAMN04489760_103206</name>
</gene>
<dbReference type="GO" id="GO:0005509">
    <property type="term" value="F:calcium ion binding"/>
    <property type="evidence" value="ECO:0007669"/>
    <property type="project" value="InterPro"/>
</dbReference>
<keyword evidence="2" id="KW-0964">Secreted</keyword>
<dbReference type="RefSeq" id="WP_093882339.1">
    <property type="nucleotide sequence ID" value="NZ_FOBS01000003.1"/>
</dbReference>
<dbReference type="STRING" id="43775.SAMN04489760_103206"/>
<dbReference type="Pfam" id="PF00353">
    <property type="entry name" value="HemolysinCabind"/>
    <property type="match status" value="6"/>
</dbReference>
<organism evidence="3 4">
    <name type="scientific">Syntrophus gentianae</name>
    <dbReference type="NCBI Taxonomy" id="43775"/>
    <lineage>
        <taxon>Bacteria</taxon>
        <taxon>Pseudomonadati</taxon>
        <taxon>Thermodesulfobacteriota</taxon>
        <taxon>Syntrophia</taxon>
        <taxon>Syntrophales</taxon>
        <taxon>Syntrophaceae</taxon>
        <taxon>Syntrophus</taxon>
    </lineage>
</organism>
<dbReference type="GO" id="GO:0005576">
    <property type="term" value="C:extracellular region"/>
    <property type="evidence" value="ECO:0007669"/>
    <property type="project" value="UniProtKB-SubCell"/>
</dbReference>
<evidence type="ECO:0000313" key="3">
    <source>
        <dbReference type="EMBL" id="SEM07518.1"/>
    </source>
</evidence>
<dbReference type="PANTHER" id="PTHR38340">
    <property type="entry name" value="S-LAYER PROTEIN"/>
    <property type="match status" value="1"/>
</dbReference>
<protein>
    <submittedName>
        <fullName evidence="3">Ca2+-binding protein, RTX toxin-related</fullName>
    </submittedName>
</protein>
<comment type="subcellular location">
    <subcellularLocation>
        <location evidence="1">Secreted</location>
    </subcellularLocation>
</comment>
<reference evidence="3 4" key="1">
    <citation type="submission" date="2016-10" db="EMBL/GenBank/DDBJ databases">
        <authorList>
            <person name="de Groot N.N."/>
        </authorList>
    </citation>
    <scope>NUCLEOTIDE SEQUENCE [LARGE SCALE GENOMIC DNA]</scope>
    <source>
        <strain evidence="3 4">DSM 8423</strain>
    </source>
</reference>